<dbReference type="EMBL" id="JAAXCY010000001">
    <property type="protein sequence ID" value="MBC2404601.1"/>
    <property type="molecule type" value="Genomic_DNA"/>
</dbReference>
<name>A0A7X1DWU7_9PSED</name>
<comment type="caution">
    <text evidence="2">The sequence shown here is derived from an EMBL/GenBank/DDBJ whole genome shotgun (WGS) entry which is preliminary data.</text>
</comment>
<evidence type="ECO:0000313" key="2">
    <source>
        <dbReference type="EMBL" id="MBC2404601.1"/>
    </source>
</evidence>
<dbReference type="Proteomes" id="UP000520513">
    <property type="component" value="Unassembled WGS sequence"/>
</dbReference>
<organism evidence="2 3">
    <name type="scientific">Pseudomonas cremoris</name>
    <dbReference type="NCBI Taxonomy" id="2724178"/>
    <lineage>
        <taxon>Bacteria</taxon>
        <taxon>Pseudomonadati</taxon>
        <taxon>Pseudomonadota</taxon>
        <taxon>Gammaproteobacteria</taxon>
        <taxon>Pseudomonadales</taxon>
        <taxon>Pseudomonadaceae</taxon>
        <taxon>Pseudomonas</taxon>
    </lineage>
</organism>
<dbReference type="RefSeq" id="WP_185703915.1">
    <property type="nucleotide sequence ID" value="NZ_JAAXCY010000001.1"/>
</dbReference>
<evidence type="ECO:0000313" key="3">
    <source>
        <dbReference type="Proteomes" id="UP000520513"/>
    </source>
</evidence>
<gene>
    <name evidence="1" type="ORF">HF209_02440</name>
    <name evidence="2" type="ORF">HF257_01185</name>
</gene>
<evidence type="ECO:0000313" key="4">
    <source>
        <dbReference type="Proteomes" id="UP000534677"/>
    </source>
</evidence>
<protein>
    <submittedName>
        <fullName evidence="2">Uncharacterized protein</fullName>
    </submittedName>
</protein>
<dbReference type="EMBL" id="JAAXCZ010000001">
    <property type="protein sequence ID" value="MBC2379794.1"/>
    <property type="molecule type" value="Genomic_DNA"/>
</dbReference>
<dbReference type="AlphaFoldDB" id="A0A7X1DWU7"/>
<sequence length="145" mass="16220">MAKFKCFFLDHALDAEPDLRFYAEFFLNYQPSLWQNGGGDGVFSFISDAGDKADLSVLENTHLGISVRYNFRAAGERKGVEFYAVGHPAKMHLIEDCGDDQFVPAGSFLPPEKAWLAVEDFFTQPLEKSRRVEWVSSAGLATNDC</sequence>
<proteinExistence type="predicted"/>
<reference evidence="3 4" key="1">
    <citation type="submission" date="2020-04" db="EMBL/GenBank/DDBJ databases">
        <title>Pseudomonas crami sp. nov., a novel proteolytic bacterial species isolated from cream.</title>
        <authorList>
            <person name="Hofmann K."/>
            <person name="Woller A."/>
            <person name="Huptas C."/>
            <person name="Wenning M."/>
            <person name="Scherer S."/>
            <person name="Doll E.V."/>
        </authorList>
    </citation>
    <scope>NUCLEOTIDE SEQUENCE [LARGE SCALE GENOMIC DNA]</scope>
    <source>
        <strain evidence="1 4">WS 5096</strain>
        <strain evidence="2 3">WS 5106</strain>
    </source>
</reference>
<keyword evidence="4" id="KW-1185">Reference proteome</keyword>
<accession>A0A7X1DWU7</accession>
<dbReference type="Proteomes" id="UP000534677">
    <property type="component" value="Unassembled WGS sequence"/>
</dbReference>
<evidence type="ECO:0000313" key="1">
    <source>
        <dbReference type="EMBL" id="MBC2379794.1"/>
    </source>
</evidence>